<evidence type="ECO:0000313" key="1">
    <source>
        <dbReference type="EMBL" id="GHC53673.1"/>
    </source>
</evidence>
<dbReference type="RefSeq" id="WP_189411066.1">
    <property type="nucleotide sequence ID" value="NZ_BMYJ01000004.1"/>
</dbReference>
<keyword evidence="2" id="KW-1185">Reference proteome</keyword>
<dbReference type="Proteomes" id="UP000638981">
    <property type="component" value="Unassembled WGS sequence"/>
</dbReference>
<proteinExistence type="predicted"/>
<reference evidence="1" key="2">
    <citation type="submission" date="2020-09" db="EMBL/GenBank/DDBJ databases">
        <authorList>
            <person name="Sun Q."/>
            <person name="Kim S."/>
        </authorList>
    </citation>
    <scope>NUCLEOTIDE SEQUENCE</scope>
    <source>
        <strain evidence="1">KCTC 23310</strain>
    </source>
</reference>
<name>A0A918TLZ0_9RHOB</name>
<reference evidence="1" key="1">
    <citation type="journal article" date="2014" name="Int. J. Syst. Evol. Microbiol.">
        <title>Complete genome sequence of Corynebacterium casei LMG S-19264T (=DSM 44701T), isolated from a smear-ripened cheese.</title>
        <authorList>
            <consortium name="US DOE Joint Genome Institute (JGI-PGF)"/>
            <person name="Walter F."/>
            <person name="Albersmeier A."/>
            <person name="Kalinowski J."/>
            <person name="Ruckert C."/>
        </authorList>
    </citation>
    <scope>NUCLEOTIDE SEQUENCE</scope>
    <source>
        <strain evidence="1">KCTC 23310</strain>
    </source>
</reference>
<sequence>MEERIRNFLRHRREERQAVVDLGQAMAKEGLSRGLLKALVCASPDVPDRLAAMARAEGISMSRLRQDASDYAARLAACAGCPMGPACALALSRKQVPALSLRQACPNARRWPT</sequence>
<accession>A0A918TLZ0</accession>
<organism evidence="1 2">
    <name type="scientific">Neogemmobacter tilapiae</name>
    <dbReference type="NCBI Taxonomy" id="875041"/>
    <lineage>
        <taxon>Bacteria</taxon>
        <taxon>Pseudomonadati</taxon>
        <taxon>Pseudomonadota</taxon>
        <taxon>Alphaproteobacteria</taxon>
        <taxon>Rhodobacterales</taxon>
        <taxon>Paracoccaceae</taxon>
        <taxon>Neogemmobacter</taxon>
    </lineage>
</organism>
<dbReference type="AlphaFoldDB" id="A0A918TLZ0"/>
<evidence type="ECO:0000313" key="2">
    <source>
        <dbReference type="Proteomes" id="UP000638981"/>
    </source>
</evidence>
<gene>
    <name evidence="1" type="ORF">GCM10007315_15530</name>
</gene>
<comment type="caution">
    <text evidence="1">The sequence shown here is derived from an EMBL/GenBank/DDBJ whole genome shotgun (WGS) entry which is preliminary data.</text>
</comment>
<dbReference type="EMBL" id="BMYJ01000004">
    <property type="protein sequence ID" value="GHC53673.1"/>
    <property type="molecule type" value="Genomic_DNA"/>
</dbReference>
<protein>
    <submittedName>
        <fullName evidence="1">Uncharacterized protein</fullName>
    </submittedName>
</protein>